<keyword evidence="3 11" id="KW-0349">Heme</keyword>
<comment type="similarity">
    <text evidence="2 12">Belongs to the cytochrome P450 family.</text>
</comment>
<evidence type="ECO:0000256" key="4">
    <source>
        <dbReference type="ARBA" id="ARBA00022692"/>
    </source>
</evidence>
<dbReference type="SUPFAM" id="SSF48264">
    <property type="entry name" value="Cytochrome P450"/>
    <property type="match status" value="1"/>
</dbReference>
<dbReference type="Gene3D" id="1.10.630.10">
    <property type="entry name" value="Cytochrome P450"/>
    <property type="match status" value="1"/>
</dbReference>
<proteinExistence type="evidence at transcript level"/>
<evidence type="ECO:0000256" key="1">
    <source>
        <dbReference type="ARBA" id="ARBA00004370"/>
    </source>
</evidence>
<comment type="cofactor">
    <cofactor evidence="11">
        <name>heme</name>
        <dbReference type="ChEBI" id="CHEBI:30413"/>
    </cofactor>
</comment>
<dbReference type="Pfam" id="PF00067">
    <property type="entry name" value="p450"/>
    <property type="match status" value="1"/>
</dbReference>
<evidence type="ECO:0000256" key="7">
    <source>
        <dbReference type="ARBA" id="ARBA00023002"/>
    </source>
</evidence>
<evidence type="ECO:0000256" key="6">
    <source>
        <dbReference type="ARBA" id="ARBA00022989"/>
    </source>
</evidence>
<dbReference type="PANTHER" id="PTHR47950">
    <property type="entry name" value="CYTOCHROME P450, FAMILY 76, SUBFAMILY C, POLYPEPTIDE 5-RELATED"/>
    <property type="match status" value="1"/>
</dbReference>
<evidence type="ECO:0000256" key="13">
    <source>
        <dbReference type="SAM" id="Phobius"/>
    </source>
</evidence>
<keyword evidence="8 11" id="KW-0408">Iron</keyword>
<accession>A0A7D5DM62</accession>
<keyword evidence="5 11" id="KW-0479">Metal-binding</keyword>
<dbReference type="GO" id="GO:0004497">
    <property type="term" value="F:monooxygenase activity"/>
    <property type="evidence" value="ECO:0007669"/>
    <property type="project" value="UniProtKB-KW"/>
</dbReference>
<evidence type="ECO:0000256" key="10">
    <source>
        <dbReference type="ARBA" id="ARBA00023136"/>
    </source>
</evidence>
<keyword evidence="6 13" id="KW-1133">Transmembrane helix</keyword>
<dbReference type="PRINTS" id="PR00385">
    <property type="entry name" value="P450"/>
</dbReference>
<dbReference type="GO" id="GO:0005506">
    <property type="term" value="F:iron ion binding"/>
    <property type="evidence" value="ECO:0007669"/>
    <property type="project" value="InterPro"/>
</dbReference>
<dbReference type="EMBL" id="MN564836">
    <property type="protein sequence ID" value="QKZ93456.1"/>
    <property type="molecule type" value="mRNA"/>
</dbReference>
<evidence type="ECO:0000256" key="5">
    <source>
        <dbReference type="ARBA" id="ARBA00022723"/>
    </source>
</evidence>
<dbReference type="FunFam" id="1.10.630.10:FF:000007">
    <property type="entry name" value="Cytochrome P450 76C4"/>
    <property type="match status" value="1"/>
</dbReference>
<dbReference type="PROSITE" id="PS00086">
    <property type="entry name" value="CYTOCHROME_P450"/>
    <property type="match status" value="1"/>
</dbReference>
<dbReference type="PRINTS" id="PR00463">
    <property type="entry name" value="EP450I"/>
</dbReference>
<dbReference type="AlphaFoldDB" id="A0A7D5DM62"/>
<evidence type="ECO:0000256" key="11">
    <source>
        <dbReference type="PIRSR" id="PIRSR602401-1"/>
    </source>
</evidence>
<dbReference type="InterPro" id="IPR002401">
    <property type="entry name" value="Cyt_P450_E_grp-I"/>
</dbReference>
<dbReference type="CDD" id="cd11073">
    <property type="entry name" value="CYP76-like"/>
    <property type="match status" value="1"/>
</dbReference>
<dbReference type="GO" id="GO:0020037">
    <property type="term" value="F:heme binding"/>
    <property type="evidence" value="ECO:0007669"/>
    <property type="project" value="InterPro"/>
</dbReference>
<sequence>MDTYTILLGLLFGLTTFVVVTSLSRKKKNLPPGPSPLPIIGSLHLLGGQALLSLLNLTNKYGPIMCLNLGSIPTVIVSAPNIAREFLQKNDLAFSGKRIPDALHAHDHFRYSVSWLPANTQWRSIRKVLTSNIFTNNRLEANQHLRSRKVQELIVFCDKSCKTGEAIEVGQAFFRTTLNLLSNTIFSKDLTDHSMKTKAAEEFKDCVWNILVESAKPNLVDFFPVLRVFDPQGIRKRNTALFGKILDIFDGLINERMEQRKLNGFRNNDVLDIFLTYQEEHPDELDTKHVKHSLMDLFIAGVDTTASISEWALAELIKNPEIMKRAKNELEDVIGKGKVLEEEDISRLPYLRNIVKETLRLHPPGPFLFPRQPEKDVEVCGYTIPKGSQVLVSIWALGRDPNLWEDPFMFKPERYEKSELDFRGHNFELIPFGAGRRICPGIPLAVKMVPLMLGSMINSFNWELEGAMKPEELNMAERIGLTLQMAFPLRAVPVPL</sequence>
<dbReference type="InterPro" id="IPR001128">
    <property type="entry name" value="Cyt_P450"/>
</dbReference>
<dbReference type="PANTHER" id="PTHR47950:SF4">
    <property type="entry name" value="GERANIOL 8-HYDROXYLASE-LIKE"/>
    <property type="match status" value="1"/>
</dbReference>
<protein>
    <submittedName>
        <fullName evidence="14">Geraniol 10-hydroxylase</fullName>
    </submittedName>
</protein>
<keyword evidence="4 13" id="KW-0812">Transmembrane</keyword>
<keyword evidence="7 12" id="KW-0560">Oxidoreductase</keyword>
<feature type="transmembrane region" description="Helical" evidence="13">
    <location>
        <begin position="6"/>
        <end position="24"/>
    </location>
</feature>
<reference evidence="14" key="1">
    <citation type="submission" date="2019-10" db="EMBL/GenBank/DDBJ databases">
        <title>Two genes that affect shikonin synthesis and its regulation mechanism research.</title>
        <authorList>
            <person name="Liang J."/>
            <person name="Wang S."/>
            <person name="Yang Q."/>
            <person name="Li T."/>
            <person name="Wang H."/>
            <person name="Zhou L."/>
            <person name="Guo L."/>
        </authorList>
    </citation>
    <scope>NUCLEOTIDE SEQUENCE</scope>
</reference>
<dbReference type="GO" id="GO:0016705">
    <property type="term" value="F:oxidoreductase activity, acting on paired donors, with incorporation or reduction of molecular oxygen"/>
    <property type="evidence" value="ECO:0007669"/>
    <property type="project" value="InterPro"/>
</dbReference>
<evidence type="ECO:0000256" key="2">
    <source>
        <dbReference type="ARBA" id="ARBA00010617"/>
    </source>
</evidence>
<organism evidence="14">
    <name type="scientific">Arnebia euchroma</name>
    <name type="common">Pink arnebia</name>
    <name type="synonym">Lithospermum euchromon</name>
    <dbReference type="NCBI Taxonomy" id="373122"/>
    <lineage>
        <taxon>Eukaryota</taxon>
        <taxon>Viridiplantae</taxon>
        <taxon>Streptophyta</taxon>
        <taxon>Embryophyta</taxon>
        <taxon>Tracheophyta</taxon>
        <taxon>Spermatophyta</taxon>
        <taxon>Magnoliopsida</taxon>
        <taxon>eudicotyledons</taxon>
        <taxon>Gunneridae</taxon>
        <taxon>Pentapetalae</taxon>
        <taxon>asterids</taxon>
        <taxon>lamiids</taxon>
        <taxon>Boraginales</taxon>
        <taxon>Boraginaceae</taxon>
        <taxon>Boraginoideae</taxon>
        <taxon>Lithospermeae</taxon>
        <taxon>Arnebia</taxon>
    </lineage>
</organism>
<evidence type="ECO:0000256" key="9">
    <source>
        <dbReference type="ARBA" id="ARBA00023033"/>
    </source>
</evidence>
<evidence type="ECO:0000256" key="3">
    <source>
        <dbReference type="ARBA" id="ARBA00022617"/>
    </source>
</evidence>
<keyword evidence="10 13" id="KW-0472">Membrane</keyword>
<dbReference type="InterPro" id="IPR017972">
    <property type="entry name" value="Cyt_P450_CS"/>
</dbReference>
<evidence type="ECO:0000256" key="8">
    <source>
        <dbReference type="ARBA" id="ARBA00023004"/>
    </source>
</evidence>
<feature type="binding site" description="axial binding residue" evidence="11">
    <location>
        <position position="439"/>
    </location>
    <ligand>
        <name>heme</name>
        <dbReference type="ChEBI" id="CHEBI:30413"/>
    </ligand>
    <ligandPart>
        <name>Fe</name>
        <dbReference type="ChEBI" id="CHEBI:18248"/>
    </ligandPart>
</feature>
<keyword evidence="9 12" id="KW-0503">Monooxygenase</keyword>
<evidence type="ECO:0000313" key="14">
    <source>
        <dbReference type="EMBL" id="QKZ93456.1"/>
    </source>
</evidence>
<evidence type="ECO:0000256" key="12">
    <source>
        <dbReference type="RuleBase" id="RU000461"/>
    </source>
</evidence>
<dbReference type="GO" id="GO:0016020">
    <property type="term" value="C:membrane"/>
    <property type="evidence" value="ECO:0007669"/>
    <property type="project" value="UniProtKB-SubCell"/>
</dbReference>
<dbReference type="InterPro" id="IPR036396">
    <property type="entry name" value="Cyt_P450_sf"/>
</dbReference>
<comment type="subcellular location">
    <subcellularLocation>
        <location evidence="1">Membrane</location>
    </subcellularLocation>
</comment>
<name>A0A7D5DM62_ARNEU</name>